<evidence type="ECO:0000313" key="1">
    <source>
        <dbReference type="EMBL" id="PIS28521.1"/>
    </source>
</evidence>
<dbReference type="Proteomes" id="UP000231343">
    <property type="component" value="Unassembled WGS sequence"/>
</dbReference>
<gene>
    <name evidence="1" type="ORF">COT42_07720</name>
</gene>
<accession>A0A2H0XUJ5</accession>
<sequence>MELILRLPPRAQAIAKNPTAWPMIKIANTKPSLSLSIIKEAVRDSSLPSLHDPETFCQKLFDLETVIGTCPALLIGLLIADGDTAPEKLLSGLDNFEEAKRAIKERIAKYQYLQYQSPDEDLYPWALTDAVYKPLWIKSPSPERINDISLLLRLSKNRNAENAIGRHRGPNCIYSAAMVTLFALSQGLISAEARKYPSIHPFSYFEHMGQGYLFEYNGIWPSTSCADNHEAEKLLTITHPFSLIAAYLTSNATKFVRRKMVLTPDEKEMVREKLACAETINPFHSRIYEMLATVSEQEEACVIYTNYHEALEAYGQHQHAARSRIALAA</sequence>
<protein>
    <submittedName>
        <fullName evidence="1">Uncharacterized protein</fullName>
    </submittedName>
</protein>
<organism evidence="1 2">
    <name type="scientific">Candidatus Saganbacteria bacterium CG08_land_8_20_14_0_20_45_16</name>
    <dbReference type="NCBI Taxonomy" id="2014293"/>
    <lineage>
        <taxon>Bacteria</taxon>
        <taxon>Bacillati</taxon>
        <taxon>Saganbacteria</taxon>
    </lineage>
</organism>
<reference evidence="1 2" key="1">
    <citation type="submission" date="2017-09" db="EMBL/GenBank/DDBJ databases">
        <title>Depth-based differentiation of microbial function through sediment-hosted aquifers and enrichment of novel symbionts in the deep terrestrial subsurface.</title>
        <authorList>
            <person name="Probst A.J."/>
            <person name="Ladd B."/>
            <person name="Jarett J.K."/>
            <person name="Geller-Mcgrath D.E."/>
            <person name="Sieber C.M."/>
            <person name="Emerson J.B."/>
            <person name="Anantharaman K."/>
            <person name="Thomas B.C."/>
            <person name="Malmstrom R."/>
            <person name="Stieglmeier M."/>
            <person name="Klingl A."/>
            <person name="Woyke T."/>
            <person name="Ryan C.M."/>
            <person name="Banfield J.F."/>
        </authorList>
    </citation>
    <scope>NUCLEOTIDE SEQUENCE [LARGE SCALE GENOMIC DNA]</scope>
    <source>
        <strain evidence="1">CG08_land_8_20_14_0_20_45_16</strain>
    </source>
</reference>
<evidence type="ECO:0000313" key="2">
    <source>
        <dbReference type="Proteomes" id="UP000231343"/>
    </source>
</evidence>
<dbReference type="AlphaFoldDB" id="A0A2H0XUJ5"/>
<dbReference type="EMBL" id="PEYM01000128">
    <property type="protein sequence ID" value="PIS28521.1"/>
    <property type="molecule type" value="Genomic_DNA"/>
</dbReference>
<proteinExistence type="predicted"/>
<comment type="caution">
    <text evidence="1">The sequence shown here is derived from an EMBL/GenBank/DDBJ whole genome shotgun (WGS) entry which is preliminary data.</text>
</comment>
<name>A0A2H0XUJ5_UNCSA</name>